<sequence length="745" mass="82330">MANLGITCYMFLVGLEMDITTPKMGKTALSVAIAGTVLPAFGGMGLYYLALDPVKSKRPATGGFFWAVALTVTSFPNLARILSEFKLLYTDLGKTALTSAVVTDIASWVVLVILLSTVNGREEFYTLIATVLFIVISWFVSRPILCRMIKKIGARNRSSVEGRYNEMHVCCILSVVLLHGIITEACGIHSMFGAFMFGLMIPGGELGTKIMDKIEEYVVGILMPPFFLLTGLRTNIVSLATGVSLWVVILVIVVAFFVKIVATFLVCLFLNCPPRDGLSLGVLMNTKGVLAIIVLNEGRNLKALDQQTFSWMIVAILLMTSMVAPMLYLTHKPSRSLKLLYHRNLERIKVDQELRVLACVHSSRNLSGLISLLRMSNATRRSSITVYAVHLVELTGRASAMLIFHDKNKTNDVSGQDHSREKAEAEQIVSAFESLQKNHTEATIQVQLLTAVSPYATMHRDVINFAVDKLVTAILIPFHKKPDAFGRWTDENLQHKQVTDHLLENAPCSIGILVDRGLTSPLYLESSQTDRIHKCRIIMLFLEGPDSREALAYAWRMACAPGVFLTVLRFVPEKDATDENNNGGGEDLGDDHDDSEVFSAMFEKEKQLLLDDDYINEFRFRTMNDESITYVEKKVSSGDRIISIMRSSYNDFNLYIVGRGHGMQSPLTQGLSDWNDCPELGLLGETLGSAEFLSAASVLVMQQSAPTPNVSKKSINSGTNKGAFENSFGKSAGPLVNHRKIDDLN</sequence>
<feature type="transmembrane region" description="Helical" evidence="10">
    <location>
        <begin position="308"/>
        <end position="329"/>
    </location>
</feature>
<evidence type="ECO:0000256" key="8">
    <source>
        <dbReference type="ARBA" id="ARBA00023136"/>
    </source>
</evidence>
<feature type="transmembrane region" description="Helical" evidence="10">
    <location>
        <begin position="243"/>
        <end position="270"/>
    </location>
</feature>
<evidence type="ECO:0000256" key="10">
    <source>
        <dbReference type="SAM" id="Phobius"/>
    </source>
</evidence>
<proteinExistence type="inferred from homology"/>
<evidence type="ECO:0000256" key="6">
    <source>
        <dbReference type="ARBA" id="ARBA00022989"/>
    </source>
</evidence>
<dbReference type="GO" id="GO:0006813">
    <property type="term" value="P:potassium ion transport"/>
    <property type="evidence" value="ECO:0007669"/>
    <property type="project" value="UniProtKB-KW"/>
</dbReference>
<dbReference type="InterPro" id="IPR006153">
    <property type="entry name" value="Cation/H_exchanger_TM"/>
</dbReference>
<keyword evidence="2" id="KW-0813">Transport</keyword>
<dbReference type="Gene3D" id="1.20.1530.20">
    <property type="match status" value="1"/>
</dbReference>
<comment type="caution">
    <text evidence="13">The sequence shown here is derived from an EMBL/GenBank/DDBJ whole genome shotgun (WGS) entry which is preliminary data.</text>
</comment>
<evidence type="ECO:0000313" key="14">
    <source>
        <dbReference type="Proteomes" id="UP000187203"/>
    </source>
</evidence>
<gene>
    <name evidence="13" type="ORF">COLO4_12346</name>
</gene>
<dbReference type="InterPro" id="IPR038770">
    <property type="entry name" value="Na+/solute_symporter_sf"/>
</dbReference>
<dbReference type="GO" id="GO:1902600">
    <property type="term" value="P:proton transmembrane transport"/>
    <property type="evidence" value="ECO:0007669"/>
    <property type="project" value="InterPro"/>
</dbReference>
<protein>
    <submittedName>
        <fullName evidence="13">Cation/H+ exchanger</fullName>
    </submittedName>
</protein>
<dbReference type="GO" id="GO:0016020">
    <property type="term" value="C:membrane"/>
    <property type="evidence" value="ECO:0007669"/>
    <property type="project" value="UniProtKB-SubCell"/>
</dbReference>
<comment type="subcellular location">
    <subcellularLocation>
        <location evidence="1">Membrane</location>
        <topology evidence="1">Multi-pass membrane protein</topology>
    </subcellularLocation>
</comment>
<comment type="similarity">
    <text evidence="9">Belongs to the monovalent cation:proton antiporter 2 (CPA2) transporter (TC 2.A.37) family. CHX (TC 2.A.37.4) subfamily.</text>
</comment>
<keyword evidence="4 10" id="KW-0812">Transmembrane</keyword>
<keyword evidence="14" id="KW-1185">Reference proteome</keyword>
<dbReference type="Proteomes" id="UP000187203">
    <property type="component" value="Unassembled WGS sequence"/>
</dbReference>
<evidence type="ECO:0000256" key="7">
    <source>
        <dbReference type="ARBA" id="ARBA00023065"/>
    </source>
</evidence>
<dbReference type="PANTHER" id="PTHR32468:SF173">
    <property type="entry name" value="CATION_H(+) ANTIPORTER 15-LIKE"/>
    <property type="match status" value="1"/>
</dbReference>
<feature type="transmembrane region" description="Helical" evidence="10">
    <location>
        <begin position="124"/>
        <end position="145"/>
    </location>
</feature>
<accession>A0A1R3K148</accession>
<dbReference type="InterPro" id="IPR057291">
    <property type="entry name" value="CHX17_2nd"/>
</dbReference>
<keyword evidence="7" id="KW-0406">Ion transport</keyword>
<evidence type="ECO:0000256" key="1">
    <source>
        <dbReference type="ARBA" id="ARBA00004141"/>
    </source>
</evidence>
<dbReference type="GO" id="GO:0006885">
    <property type="term" value="P:regulation of pH"/>
    <property type="evidence" value="ECO:0007669"/>
    <property type="project" value="TreeGrafter"/>
</dbReference>
<dbReference type="OrthoDB" id="2687058at2759"/>
<dbReference type="AlphaFoldDB" id="A0A1R3K148"/>
<evidence type="ECO:0000256" key="5">
    <source>
        <dbReference type="ARBA" id="ARBA00022958"/>
    </source>
</evidence>
<dbReference type="GO" id="GO:0012505">
    <property type="term" value="C:endomembrane system"/>
    <property type="evidence" value="ECO:0007669"/>
    <property type="project" value="TreeGrafter"/>
</dbReference>
<dbReference type="PANTHER" id="PTHR32468">
    <property type="entry name" value="CATION/H + ANTIPORTER"/>
    <property type="match status" value="1"/>
</dbReference>
<dbReference type="Pfam" id="PF23256">
    <property type="entry name" value="CHX17_2nd"/>
    <property type="match status" value="1"/>
</dbReference>
<evidence type="ECO:0000256" key="3">
    <source>
        <dbReference type="ARBA" id="ARBA00022538"/>
    </source>
</evidence>
<dbReference type="InterPro" id="IPR050794">
    <property type="entry name" value="CPA2_transporter"/>
</dbReference>
<evidence type="ECO:0000259" key="12">
    <source>
        <dbReference type="Pfam" id="PF23256"/>
    </source>
</evidence>
<feature type="transmembrane region" description="Helical" evidence="10">
    <location>
        <begin position="27"/>
        <end position="51"/>
    </location>
</feature>
<keyword evidence="3" id="KW-0633">Potassium transport</keyword>
<feature type="transmembrane region" description="Helical" evidence="10">
    <location>
        <begin position="95"/>
        <end position="118"/>
    </location>
</feature>
<dbReference type="Pfam" id="PF00999">
    <property type="entry name" value="Na_H_Exchanger"/>
    <property type="match status" value="1"/>
</dbReference>
<evidence type="ECO:0000313" key="13">
    <source>
        <dbReference type="EMBL" id="OMP00796.1"/>
    </source>
</evidence>
<organism evidence="13 14">
    <name type="scientific">Corchorus olitorius</name>
    <dbReference type="NCBI Taxonomy" id="93759"/>
    <lineage>
        <taxon>Eukaryota</taxon>
        <taxon>Viridiplantae</taxon>
        <taxon>Streptophyta</taxon>
        <taxon>Embryophyta</taxon>
        <taxon>Tracheophyta</taxon>
        <taxon>Spermatophyta</taxon>
        <taxon>Magnoliopsida</taxon>
        <taxon>eudicotyledons</taxon>
        <taxon>Gunneridae</taxon>
        <taxon>Pentapetalae</taxon>
        <taxon>rosids</taxon>
        <taxon>malvids</taxon>
        <taxon>Malvales</taxon>
        <taxon>Malvaceae</taxon>
        <taxon>Grewioideae</taxon>
        <taxon>Apeibeae</taxon>
        <taxon>Corchorus</taxon>
    </lineage>
</organism>
<feature type="domain" description="Cation/H(+) antiporter central" evidence="12">
    <location>
        <begin position="383"/>
        <end position="522"/>
    </location>
</feature>
<keyword evidence="6 10" id="KW-1133">Transmembrane helix</keyword>
<feature type="transmembrane region" description="Helical" evidence="10">
    <location>
        <begin position="277"/>
        <end position="296"/>
    </location>
</feature>
<keyword evidence="5" id="KW-0630">Potassium</keyword>
<name>A0A1R3K148_9ROSI</name>
<evidence type="ECO:0000259" key="11">
    <source>
        <dbReference type="Pfam" id="PF00999"/>
    </source>
</evidence>
<feature type="transmembrane region" description="Helical" evidence="10">
    <location>
        <begin position="218"/>
        <end position="237"/>
    </location>
</feature>
<keyword evidence="8 10" id="KW-0472">Membrane</keyword>
<feature type="domain" description="Cation/H+ exchanger transmembrane" evidence="11">
    <location>
        <begin position="1"/>
        <end position="326"/>
    </location>
</feature>
<dbReference type="EMBL" id="AWUE01014908">
    <property type="protein sequence ID" value="OMP00796.1"/>
    <property type="molecule type" value="Genomic_DNA"/>
</dbReference>
<reference evidence="14" key="1">
    <citation type="submission" date="2013-09" db="EMBL/GenBank/DDBJ databases">
        <title>Corchorus olitorius genome sequencing.</title>
        <authorList>
            <person name="Alam M."/>
            <person name="Haque M.S."/>
            <person name="Islam M.S."/>
            <person name="Emdad E.M."/>
            <person name="Islam M.M."/>
            <person name="Ahmed B."/>
            <person name="Halim A."/>
            <person name="Hossen Q.M.M."/>
            <person name="Hossain M.Z."/>
            <person name="Ahmed R."/>
            <person name="Khan M.M."/>
            <person name="Islam R."/>
            <person name="Rashid M.M."/>
            <person name="Khan S.A."/>
            <person name="Rahman M.S."/>
            <person name="Alam M."/>
            <person name="Yahiya A.S."/>
            <person name="Khan M.S."/>
            <person name="Azam M.S."/>
            <person name="Haque T."/>
            <person name="Lashkar M.Z.H."/>
            <person name="Akhand A.I."/>
            <person name="Morshed G."/>
            <person name="Roy S."/>
            <person name="Uddin K.S."/>
            <person name="Rabeya T."/>
            <person name="Hossain A.S."/>
            <person name="Chowdhury A."/>
            <person name="Snigdha A.R."/>
            <person name="Mortoza M.S."/>
            <person name="Matin S.A."/>
            <person name="Hoque S.M.E."/>
            <person name="Islam M.K."/>
            <person name="Roy D.K."/>
            <person name="Haider R."/>
            <person name="Moosa M.M."/>
            <person name="Elias S.M."/>
            <person name="Hasan A.M."/>
            <person name="Jahan S."/>
            <person name="Shafiuddin M."/>
            <person name="Mahmood N."/>
            <person name="Shommy N.S."/>
        </authorList>
    </citation>
    <scope>NUCLEOTIDE SEQUENCE [LARGE SCALE GENOMIC DNA]</scope>
    <source>
        <strain evidence="14">cv. O-4</strain>
    </source>
</reference>
<evidence type="ECO:0000256" key="2">
    <source>
        <dbReference type="ARBA" id="ARBA00022448"/>
    </source>
</evidence>
<evidence type="ECO:0000256" key="4">
    <source>
        <dbReference type="ARBA" id="ARBA00022692"/>
    </source>
</evidence>
<evidence type="ECO:0000256" key="9">
    <source>
        <dbReference type="ARBA" id="ARBA00038341"/>
    </source>
</evidence>
<feature type="transmembrane region" description="Helical" evidence="10">
    <location>
        <begin position="63"/>
        <end position="83"/>
    </location>
</feature>
<dbReference type="GO" id="GO:0015297">
    <property type="term" value="F:antiporter activity"/>
    <property type="evidence" value="ECO:0007669"/>
    <property type="project" value="InterPro"/>
</dbReference>